<dbReference type="InterPro" id="IPR000073">
    <property type="entry name" value="AB_hydrolase_1"/>
</dbReference>
<dbReference type="InterPro" id="IPR002410">
    <property type="entry name" value="Peptidase_S33"/>
</dbReference>
<sequence length="307" mass="34743">MISHNPQSFNTDYLPEQDGHKVWFAQYGNPSGIPIVVCHGGPGDKSKPRHINRYDLDKYHVITFDQRGCGQSLPLGETKNNTLSDLVSDMERLCNILKIEKWYIAGGSWGSTVALTYAESFPEKTKGLLLSSIFLARQKDEEWSFTREGGITRIFPDLIEKRSSMTAKDLLNKLESGDEESVKEIVAGVMNWEGNLMTSQADIKLIDIVDVDEENIASARVFLSYQANNYFLELNQIIKNSDRLKNIPTIIVHGRYDLLCPMDNAWELHQHLSNSELVILPSSNHRLTADGEIAKNMAFKYFLSKQS</sequence>
<feature type="active site" evidence="9">
    <location>
        <position position="257"/>
    </location>
</feature>
<feature type="active site" description="Proton donor" evidence="9">
    <location>
        <position position="285"/>
    </location>
</feature>
<feature type="domain" description="AB hydrolase-1" evidence="10">
    <location>
        <begin position="34"/>
        <end position="285"/>
    </location>
</feature>
<evidence type="ECO:0000256" key="1">
    <source>
        <dbReference type="ARBA" id="ARBA00001585"/>
    </source>
</evidence>
<dbReference type="PIRSF" id="PIRSF006431">
    <property type="entry name" value="Pept_S33"/>
    <property type="match status" value="1"/>
</dbReference>
<proteinExistence type="inferred from homology"/>
<name>A0A2H0VIB6_9BACT</name>
<reference evidence="12" key="1">
    <citation type="submission" date="2017-09" db="EMBL/GenBank/DDBJ databases">
        <title>Depth-based differentiation of microbial function through sediment-hosted aquifers and enrichment of novel symbionts in the deep terrestrial subsurface.</title>
        <authorList>
            <person name="Probst A.J."/>
            <person name="Ladd B."/>
            <person name="Jarett J.K."/>
            <person name="Geller-Mcgrath D.E."/>
            <person name="Sieber C.M.K."/>
            <person name="Emerson J.B."/>
            <person name="Anantharaman K."/>
            <person name="Thomas B.C."/>
            <person name="Malmstrom R."/>
            <person name="Stieglmeier M."/>
            <person name="Klingl A."/>
            <person name="Woyke T."/>
            <person name="Ryan C.M."/>
            <person name="Banfield J.F."/>
        </authorList>
    </citation>
    <scope>NUCLEOTIDE SEQUENCE [LARGE SCALE GENOMIC DNA]</scope>
</reference>
<evidence type="ECO:0000313" key="11">
    <source>
        <dbReference type="EMBL" id="PIR98847.1"/>
    </source>
</evidence>
<evidence type="ECO:0000256" key="4">
    <source>
        <dbReference type="ARBA" id="ARBA00022438"/>
    </source>
</evidence>
<gene>
    <name evidence="11" type="ORF">COT87_02570</name>
</gene>
<comment type="similarity">
    <text evidence="3 8">Belongs to the peptidase S33 family.</text>
</comment>
<organism evidence="11 12">
    <name type="scientific">Candidatus Collierbacteria bacterium CG10_big_fil_rev_8_21_14_0_10_44_9</name>
    <dbReference type="NCBI Taxonomy" id="1974535"/>
    <lineage>
        <taxon>Bacteria</taxon>
        <taxon>Candidatus Collieribacteriota</taxon>
    </lineage>
</organism>
<dbReference type="SUPFAM" id="SSF53474">
    <property type="entry name" value="alpha/beta-Hydrolases"/>
    <property type="match status" value="1"/>
</dbReference>
<dbReference type="Gene3D" id="3.40.50.1820">
    <property type="entry name" value="alpha/beta hydrolase"/>
    <property type="match status" value="1"/>
</dbReference>
<evidence type="ECO:0000256" key="8">
    <source>
        <dbReference type="PIRNR" id="PIRNR006431"/>
    </source>
</evidence>
<dbReference type="GO" id="GO:0006508">
    <property type="term" value="P:proteolysis"/>
    <property type="evidence" value="ECO:0007669"/>
    <property type="project" value="UniProtKB-KW"/>
</dbReference>
<evidence type="ECO:0000256" key="3">
    <source>
        <dbReference type="ARBA" id="ARBA00010088"/>
    </source>
</evidence>
<dbReference type="EC" id="3.4.11.5" evidence="8"/>
<dbReference type="Proteomes" id="UP000230796">
    <property type="component" value="Unassembled WGS sequence"/>
</dbReference>
<evidence type="ECO:0000313" key="12">
    <source>
        <dbReference type="Proteomes" id="UP000230796"/>
    </source>
</evidence>
<accession>A0A2H0VIB6</accession>
<dbReference type="AlphaFoldDB" id="A0A2H0VIB6"/>
<evidence type="ECO:0000256" key="6">
    <source>
        <dbReference type="ARBA" id="ARBA00022670"/>
    </source>
</evidence>
<keyword evidence="4 8" id="KW-0031">Aminopeptidase</keyword>
<dbReference type="Pfam" id="PF00561">
    <property type="entry name" value="Abhydrolase_1"/>
    <property type="match status" value="1"/>
</dbReference>
<feature type="active site" description="Nucleophile" evidence="9">
    <location>
        <position position="108"/>
    </location>
</feature>
<dbReference type="PANTHER" id="PTHR43722:SF1">
    <property type="entry name" value="PROLINE IMINOPEPTIDASE"/>
    <property type="match status" value="1"/>
</dbReference>
<evidence type="ECO:0000256" key="2">
    <source>
        <dbReference type="ARBA" id="ARBA00004496"/>
    </source>
</evidence>
<dbReference type="PANTHER" id="PTHR43722">
    <property type="entry name" value="PROLINE IMINOPEPTIDASE"/>
    <property type="match status" value="1"/>
</dbReference>
<comment type="subcellular location">
    <subcellularLocation>
        <location evidence="2 8">Cytoplasm</location>
    </subcellularLocation>
</comment>
<keyword evidence="7 8" id="KW-0378">Hydrolase</keyword>
<comment type="caution">
    <text evidence="11">The sequence shown here is derived from an EMBL/GenBank/DDBJ whole genome shotgun (WGS) entry which is preliminary data.</text>
</comment>
<dbReference type="PRINTS" id="PR00793">
    <property type="entry name" value="PROAMNOPTASE"/>
</dbReference>
<dbReference type="GO" id="GO:0004177">
    <property type="term" value="F:aminopeptidase activity"/>
    <property type="evidence" value="ECO:0007669"/>
    <property type="project" value="UniProtKB-UniRule"/>
</dbReference>
<keyword evidence="5 8" id="KW-0963">Cytoplasm</keyword>
<dbReference type="GO" id="GO:0005737">
    <property type="term" value="C:cytoplasm"/>
    <property type="evidence" value="ECO:0007669"/>
    <property type="project" value="UniProtKB-SubCell"/>
</dbReference>
<evidence type="ECO:0000259" key="10">
    <source>
        <dbReference type="Pfam" id="PF00561"/>
    </source>
</evidence>
<protein>
    <recommendedName>
        <fullName evidence="8">Proline iminopeptidase</fullName>
        <shortName evidence="8">PIP</shortName>
        <ecNumber evidence="8">3.4.11.5</ecNumber>
    </recommendedName>
    <alternativeName>
        <fullName evidence="8">Prolyl aminopeptidase</fullName>
    </alternativeName>
</protein>
<dbReference type="InterPro" id="IPR029058">
    <property type="entry name" value="AB_hydrolase_fold"/>
</dbReference>
<evidence type="ECO:0000256" key="5">
    <source>
        <dbReference type="ARBA" id="ARBA00022490"/>
    </source>
</evidence>
<evidence type="ECO:0000256" key="9">
    <source>
        <dbReference type="PIRSR" id="PIRSR006431-1"/>
    </source>
</evidence>
<dbReference type="InterPro" id="IPR005944">
    <property type="entry name" value="Pro_iminopeptidase"/>
</dbReference>
<dbReference type="EMBL" id="PFAF01000051">
    <property type="protein sequence ID" value="PIR98847.1"/>
    <property type="molecule type" value="Genomic_DNA"/>
</dbReference>
<keyword evidence="6 8" id="KW-0645">Protease</keyword>
<comment type="catalytic activity">
    <reaction evidence="1 8">
        <text>Release of N-terminal proline from a peptide.</text>
        <dbReference type="EC" id="3.4.11.5"/>
    </reaction>
</comment>
<evidence type="ECO:0000256" key="7">
    <source>
        <dbReference type="ARBA" id="ARBA00022801"/>
    </source>
</evidence>